<protein>
    <submittedName>
        <fullName evidence="5">Uncharacterized protein</fullName>
    </submittedName>
</protein>
<dbReference type="InterPro" id="IPR050196">
    <property type="entry name" value="Cytochrome_P450_Monoox"/>
</dbReference>
<comment type="similarity">
    <text evidence="1">Belongs to the cytochrome P450 family.</text>
</comment>
<dbReference type="Pfam" id="PF00067">
    <property type="entry name" value="p450"/>
    <property type="match status" value="1"/>
</dbReference>
<comment type="caution">
    <text evidence="5">The sequence shown here is derived from an EMBL/GenBank/DDBJ whole genome shotgun (WGS) entry which is preliminary data.</text>
</comment>
<evidence type="ECO:0000313" key="5">
    <source>
        <dbReference type="EMBL" id="KAL0173228.1"/>
    </source>
</evidence>
<comment type="function">
    <text evidence="2">Catalyzes the formation of aromatic C18 estrogens from C19 androgens.</text>
</comment>
<dbReference type="Gene3D" id="1.10.630.10">
    <property type="entry name" value="Cytochrome P450"/>
    <property type="match status" value="1"/>
</dbReference>
<dbReference type="SUPFAM" id="SSF48264">
    <property type="entry name" value="Cytochrome P450"/>
    <property type="match status" value="1"/>
</dbReference>
<evidence type="ECO:0000313" key="6">
    <source>
        <dbReference type="Proteomes" id="UP001529510"/>
    </source>
</evidence>
<evidence type="ECO:0000256" key="2">
    <source>
        <dbReference type="ARBA" id="ARBA00037202"/>
    </source>
</evidence>
<sequence>DEHQQGLSDEDIRAEVDTFMFEGHDTTASGISWIFYNLACNPEHQNKCREEILQVLDGKDTVDWYCHYSDYSCDIVLDSQE</sequence>
<dbReference type="Proteomes" id="UP001529510">
    <property type="component" value="Unassembled WGS sequence"/>
</dbReference>
<reference evidence="5 6" key="1">
    <citation type="submission" date="2024-05" db="EMBL/GenBank/DDBJ databases">
        <title>Genome sequencing and assembly of Indian major carp, Cirrhinus mrigala (Hamilton, 1822).</title>
        <authorList>
            <person name="Mohindra V."/>
            <person name="Chowdhury L.M."/>
            <person name="Lal K."/>
            <person name="Jena J.K."/>
        </authorList>
    </citation>
    <scope>NUCLEOTIDE SEQUENCE [LARGE SCALE GENOMIC DNA]</scope>
    <source>
        <strain evidence="5">CM1030</strain>
        <tissue evidence="5">Blood</tissue>
    </source>
</reference>
<dbReference type="InterPro" id="IPR036396">
    <property type="entry name" value="Cyt_P450_sf"/>
</dbReference>
<organism evidence="5 6">
    <name type="scientific">Cirrhinus mrigala</name>
    <name type="common">Mrigala</name>
    <dbReference type="NCBI Taxonomy" id="683832"/>
    <lineage>
        <taxon>Eukaryota</taxon>
        <taxon>Metazoa</taxon>
        <taxon>Chordata</taxon>
        <taxon>Craniata</taxon>
        <taxon>Vertebrata</taxon>
        <taxon>Euteleostomi</taxon>
        <taxon>Actinopterygii</taxon>
        <taxon>Neopterygii</taxon>
        <taxon>Teleostei</taxon>
        <taxon>Ostariophysi</taxon>
        <taxon>Cypriniformes</taxon>
        <taxon>Cyprinidae</taxon>
        <taxon>Labeoninae</taxon>
        <taxon>Labeonini</taxon>
        <taxon>Cirrhinus</taxon>
    </lineage>
</organism>
<evidence type="ECO:0000256" key="4">
    <source>
        <dbReference type="ARBA" id="ARBA00048642"/>
    </source>
</evidence>
<dbReference type="PANTHER" id="PTHR24291:SF201">
    <property type="entry name" value="CYTOCHROME P450, FAMILY 4, SUBFAMILY B, POLYPEPTIDE 7"/>
    <property type="match status" value="1"/>
</dbReference>
<gene>
    <name evidence="5" type="ORF">M9458_033539</name>
</gene>
<dbReference type="GO" id="GO:0070330">
    <property type="term" value="F:aromatase activity"/>
    <property type="evidence" value="ECO:0007669"/>
    <property type="project" value="UniProtKB-EC"/>
</dbReference>
<comment type="catalytic activity">
    <reaction evidence="4">
        <text>androst-4-ene-3,17-dione + 3 reduced [NADPH--hemoprotein reductase] + 3 O2 = estrone + formate + 3 oxidized [NADPH--hemoprotein reductase] + 4 H2O + 4 H(+)</text>
        <dbReference type="Rhea" id="RHEA:38195"/>
        <dbReference type="Rhea" id="RHEA-COMP:11964"/>
        <dbReference type="Rhea" id="RHEA-COMP:11965"/>
        <dbReference type="ChEBI" id="CHEBI:15377"/>
        <dbReference type="ChEBI" id="CHEBI:15378"/>
        <dbReference type="ChEBI" id="CHEBI:15379"/>
        <dbReference type="ChEBI" id="CHEBI:15740"/>
        <dbReference type="ChEBI" id="CHEBI:16422"/>
        <dbReference type="ChEBI" id="CHEBI:17263"/>
        <dbReference type="ChEBI" id="CHEBI:57618"/>
        <dbReference type="ChEBI" id="CHEBI:58210"/>
        <dbReference type="EC" id="1.14.14.14"/>
    </reaction>
</comment>
<evidence type="ECO:0000256" key="3">
    <source>
        <dbReference type="ARBA" id="ARBA00047938"/>
    </source>
</evidence>
<dbReference type="AlphaFoldDB" id="A0ABD0PGP2"/>
<comment type="catalytic activity">
    <reaction evidence="3">
        <text>testosterone + 3 reduced [NADPH--hemoprotein reductase] + 3 O2 = 17beta-estradiol + formate + 3 oxidized [NADPH--hemoprotein reductase] + 4 H2O + 4 H(+)</text>
        <dbReference type="Rhea" id="RHEA:38191"/>
        <dbReference type="Rhea" id="RHEA-COMP:11964"/>
        <dbReference type="Rhea" id="RHEA-COMP:11965"/>
        <dbReference type="ChEBI" id="CHEBI:15377"/>
        <dbReference type="ChEBI" id="CHEBI:15378"/>
        <dbReference type="ChEBI" id="CHEBI:15379"/>
        <dbReference type="ChEBI" id="CHEBI:15740"/>
        <dbReference type="ChEBI" id="CHEBI:16469"/>
        <dbReference type="ChEBI" id="CHEBI:17347"/>
        <dbReference type="ChEBI" id="CHEBI:57618"/>
        <dbReference type="ChEBI" id="CHEBI:58210"/>
        <dbReference type="EC" id="1.14.14.14"/>
    </reaction>
</comment>
<evidence type="ECO:0000256" key="1">
    <source>
        <dbReference type="ARBA" id="ARBA00010617"/>
    </source>
</evidence>
<keyword evidence="6" id="KW-1185">Reference proteome</keyword>
<dbReference type="InterPro" id="IPR001128">
    <property type="entry name" value="Cyt_P450"/>
</dbReference>
<dbReference type="EMBL" id="JAMKFB020000016">
    <property type="protein sequence ID" value="KAL0173228.1"/>
    <property type="molecule type" value="Genomic_DNA"/>
</dbReference>
<name>A0ABD0PGP2_CIRMR</name>
<dbReference type="PANTHER" id="PTHR24291">
    <property type="entry name" value="CYTOCHROME P450 FAMILY 4"/>
    <property type="match status" value="1"/>
</dbReference>
<accession>A0ABD0PGP2</accession>
<feature type="non-terminal residue" evidence="5">
    <location>
        <position position="1"/>
    </location>
</feature>
<proteinExistence type="inferred from homology"/>